<keyword evidence="5" id="KW-1185">Reference proteome</keyword>
<gene>
    <name evidence="4" type="ORF">EG68_11630</name>
</gene>
<dbReference type="PROSITE" id="PS01180">
    <property type="entry name" value="CUB"/>
    <property type="match status" value="2"/>
</dbReference>
<reference evidence="4" key="1">
    <citation type="submission" date="2019-07" db="EMBL/GenBank/DDBJ databases">
        <title>Annotation for the trematode Paragonimus miyazaki's.</title>
        <authorList>
            <person name="Choi Y.-J."/>
        </authorList>
    </citation>
    <scope>NUCLEOTIDE SEQUENCE</scope>
    <source>
        <strain evidence="4">Japan</strain>
    </source>
</reference>
<dbReference type="InterPro" id="IPR000859">
    <property type="entry name" value="CUB_dom"/>
</dbReference>
<evidence type="ECO:0000313" key="5">
    <source>
        <dbReference type="Proteomes" id="UP000822476"/>
    </source>
</evidence>
<dbReference type="Pfam" id="PF00431">
    <property type="entry name" value="CUB"/>
    <property type="match status" value="2"/>
</dbReference>
<evidence type="ECO:0000313" key="4">
    <source>
        <dbReference type="EMBL" id="KAF7234981.1"/>
    </source>
</evidence>
<organism evidence="4 5">
    <name type="scientific">Paragonimus skrjabini miyazakii</name>
    <dbReference type="NCBI Taxonomy" id="59628"/>
    <lineage>
        <taxon>Eukaryota</taxon>
        <taxon>Metazoa</taxon>
        <taxon>Spiralia</taxon>
        <taxon>Lophotrochozoa</taxon>
        <taxon>Platyhelminthes</taxon>
        <taxon>Trematoda</taxon>
        <taxon>Digenea</taxon>
        <taxon>Plagiorchiida</taxon>
        <taxon>Troglotremata</taxon>
        <taxon>Troglotrematidae</taxon>
        <taxon>Paragonimus</taxon>
    </lineage>
</organism>
<protein>
    <recommendedName>
        <fullName evidence="3">CUB domain-containing protein</fullName>
    </recommendedName>
</protein>
<evidence type="ECO:0000259" key="3">
    <source>
        <dbReference type="PROSITE" id="PS01180"/>
    </source>
</evidence>
<evidence type="ECO:0000256" key="2">
    <source>
        <dbReference type="PROSITE-ProRule" id="PRU00059"/>
    </source>
</evidence>
<dbReference type="OrthoDB" id="6345439at2759"/>
<name>A0A8S9YE91_9TREM</name>
<proteinExistence type="predicted"/>
<dbReference type="PANTHER" id="PTHR46908:SF8">
    <property type="entry name" value="C-TYPE LECTIN DOMAIN-CONTAINING PROTEIN"/>
    <property type="match status" value="1"/>
</dbReference>
<dbReference type="InterPro" id="IPR035914">
    <property type="entry name" value="Sperma_CUB_dom_sf"/>
</dbReference>
<feature type="domain" description="CUB" evidence="3">
    <location>
        <begin position="1"/>
        <end position="66"/>
    </location>
</feature>
<comment type="caution">
    <text evidence="2">Lacks conserved residue(s) required for the propagation of feature annotation.</text>
</comment>
<dbReference type="Gene3D" id="2.60.120.290">
    <property type="entry name" value="Spermadhesin, CUB domain"/>
    <property type="match status" value="2"/>
</dbReference>
<feature type="domain" description="CUB" evidence="3">
    <location>
        <begin position="79"/>
        <end position="128"/>
    </location>
</feature>
<dbReference type="AlphaFoldDB" id="A0A8S9YE91"/>
<keyword evidence="1" id="KW-1015">Disulfide bond</keyword>
<evidence type="ECO:0000256" key="1">
    <source>
        <dbReference type="ARBA" id="ARBA00023157"/>
    </source>
</evidence>
<feature type="non-terminal residue" evidence="4">
    <location>
        <position position="128"/>
    </location>
</feature>
<comment type="caution">
    <text evidence="4">The sequence shown here is derived from an EMBL/GenBank/DDBJ whole genome shotgun (WGS) entry which is preliminary data.</text>
</comment>
<dbReference type="InterPro" id="IPR052129">
    <property type="entry name" value="Spermadhesin-Link_domain"/>
</dbReference>
<sequence>IDSKQNCDFDQLVIRDGPECVSPISKILCGSEVPAIVESSGNTMYIQFRSSSMLEMRGFKAAYRQISSPSNVSVAARRCGEDIFADSGVFTTPNYPKKYPASVECVWRIIASKGQTLILTFEDFYVST</sequence>
<dbReference type="CDD" id="cd00041">
    <property type="entry name" value="CUB"/>
    <property type="match status" value="2"/>
</dbReference>
<dbReference type="PANTHER" id="PTHR46908">
    <property type="entry name" value="CUBILIN-LIKE PROTEIN"/>
    <property type="match status" value="1"/>
</dbReference>
<dbReference type="SUPFAM" id="SSF49854">
    <property type="entry name" value="Spermadhesin, CUB domain"/>
    <property type="match status" value="2"/>
</dbReference>
<accession>A0A8S9YE91</accession>
<dbReference type="Proteomes" id="UP000822476">
    <property type="component" value="Unassembled WGS sequence"/>
</dbReference>
<dbReference type="EMBL" id="JTDE01008409">
    <property type="protein sequence ID" value="KAF7234981.1"/>
    <property type="molecule type" value="Genomic_DNA"/>
</dbReference>